<dbReference type="NCBIfam" id="NF008453">
    <property type="entry name" value="PRK11308.1"/>
    <property type="match status" value="2"/>
</dbReference>
<accession>A0A4R1KBM2</accession>
<proteinExistence type="inferred from homology"/>
<dbReference type="InterPro" id="IPR003439">
    <property type="entry name" value="ABC_transporter-like_ATP-bd"/>
</dbReference>
<keyword evidence="12" id="KW-0472">Membrane</keyword>
<evidence type="ECO:0000256" key="1">
    <source>
        <dbReference type="ARBA" id="ARBA00004170"/>
    </source>
</evidence>
<evidence type="ECO:0000256" key="10">
    <source>
        <dbReference type="ARBA" id="ARBA00022840"/>
    </source>
</evidence>
<comment type="subcellular location">
    <subcellularLocation>
        <location evidence="2">Cell inner membrane</location>
    </subcellularLocation>
    <subcellularLocation>
        <location evidence="1">Membrane</location>
        <topology evidence="1">Peripheral membrane protein</topology>
    </subcellularLocation>
</comment>
<dbReference type="GO" id="GO:0005886">
    <property type="term" value="C:plasma membrane"/>
    <property type="evidence" value="ECO:0007669"/>
    <property type="project" value="UniProtKB-SubCell"/>
</dbReference>
<dbReference type="PROSITE" id="PS50893">
    <property type="entry name" value="ABC_TRANSPORTER_2"/>
    <property type="match status" value="2"/>
</dbReference>
<evidence type="ECO:0000256" key="6">
    <source>
        <dbReference type="ARBA" id="ARBA00022519"/>
    </source>
</evidence>
<evidence type="ECO:0000256" key="3">
    <source>
        <dbReference type="ARBA" id="ARBA00011469"/>
    </source>
</evidence>
<dbReference type="AlphaFoldDB" id="A0A4R1KBM2"/>
<keyword evidence="6" id="KW-0997">Cell inner membrane</keyword>
<dbReference type="Proteomes" id="UP000295565">
    <property type="component" value="Unassembled WGS sequence"/>
</dbReference>
<dbReference type="FunFam" id="3.40.50.300:FF:000016">
    <property type="entry name" value="Oligopeptide ABC transporter ATP-binding component"/>
    <property type="match status" value="2"/>
</dbReference>
<dbReference type="InterPro" id="IPR027417">
    <property type="entry name" value="P-loop_NTPase"/>
</dbReference>
<sequence>MSTIAKTSNSHRPILSVENLSVSFVLEDGVVVDAVDDLNFSIAPGQTLALVGESGSGKSVSSMAIMRLLDYSPAQIRSGEIIYRPEPGQEFNLLQLDKSQIRQIRGRRIAMIYQEPMTSLNPVLTIGQQMVEVLRMHLNLSQHQANERAIHWLSKVRLPDAKAMLQRYPHELSGGMRQRVMIAMALCCEPNLLIADEPTTALDVTIQAQILQIIRQLQEEMNMAVLFITHDMGVVAQMANDVIVMRKGQVLERGPVQQLFSCPDHPYTKALLNAVPQIGSMKGQQGPSYFTLLDEHEANDNLPKLKEPDWQEPLLELTDVTTRFTVKKTWWGKPTHQVFASEKVSLTVYPGETLALVGESGSGKSTVGKMIQQLLPIQQGDMFYQGRSFQAMNKAEKVALQREIQYIFQDHFASLNPRRTIFASIAEPMTTHHLVAGKANVKRRVIQLLEQVGLDESYAQRYAHELSGGQRARVCIARALALEPKLLIADESIAALDVSIQAQILNLLMALQAKLGLACLFITHDMAVVEKISHRVAVLYLGQIVEYGHREDIFENPQHPYTRKLLSAVPVADPKYKPALLAINEDIPSPVRSVNNPPVAQALQAVSKHHWVVSHQQKDLDHAQNISHGS</sequence>
<evidence type="ECO:0000256" key="13">
    <source>
        <dbReference type="ARBA" id="ARBA00037530"/>
    </source>
</evidence>
<keyword evidence="4" id="KW-0813">Transport</keyword>
<keyword evidence="20" id="KW-1185">Reference proteome</keyword>
<evidence type="ECO:0000256" key="4">
    <source>
        <dbReference type="ARBA" id="ARBA00022448"/>
    </source>
</evidence>
<reference evidence="19 20" key="1">
    <citation type="submission" date="2019-03" db="EMBL/GenBank/DDBJ databases">
        <title>Genomic Encyclopedia of Type Strains, Phase IV (KMG-IV): sequencing the most valuable type-strain genomes for metagenomic binning, comparative biology and taxonomic classification.</title>
        <authorList>
            <person name="Goeker M."/>
        </authorList>
    </citation>
    <scope>NUCLEOTIDE SEQUENCE [LARGE SCALE GENOMIC DNA]</scope>
    <source>
        <strain evidence="19 20">DSM 18577</strain>
    </source>
</reference>
<dbReference type="Pfam" id="PF08352">
    <property type="entry name" value="oligo_HPY"/>
    <property type="match status" value="2"/>
</dbReference>
<dbReference type="GO" id="GO:0016887">
    <property type="term" value="F:ATP hydrolysis activity"/>
    <property type="evidence" value="ECO:0007669"/>
    <property type="project" value="InterPro"/>
</dbReference>
<comment type="catalytic activity">
    <reaction evidence="17">
        <text>glutathione(out) + ATP + H2O = glutathione(in) + ADP + phosphate + H(+)</text>
        <dbReference type="Rhea" id="RHEA:29791"/>
        <dbReference type="ChEBI" id="CHEBI:15377"/>
        <dbReference type="ChEBI" id="CHEBI:15378"/>
        <dbReference type="ChEBI" id="CHEBI:30616"/>
        <dbReference type="ChEBI" id="CHEBI:43474"/>
        <dbReference type="ChEBI" id="CHEBI:57925"/>
        <dbReference type="ChEBI" id="CHEBI:456216"/>
        <dbReference type="EC" id="7.4.2.10"/>
    </reaction>
</comment>
<keyword evidence="10 19" id="KW-0067">ATP-binding</keyword>
<dbReference type="SUPFAM" id="SSF52540">
    <property type="entry name" value="P-loop containing nucleoside triphosphate hydrolases"/>
    <property type="match status" value="2"/>
</dbReference>
<keyword evidence="5" id="KW-1003">Cell membrane</keyword>
<dbReference type="PANTHER" id="PTHR43776">
    <property type="entry name" value="TRANSPORT ATP-BINDING PROTEIN"/>
    <property type="match status" value="1"/>
</dbReference>
<evidence type="ECO:0000256" key="14">
    <source>
        <dbReference type="ARBA" id="ARBA00038416"/>
    </source>
</evidence>
<dbReference type="Pfam" id="PF00005">
    <property type="entry name" value="ABC_tran"/>
    <property type="match status" value="2"/>
</dbReference>
<dbReference type="InterPro" id="IPR050319">
    <property type="entry name" value="ABC_transp_ATP-bind"/>
</dbReference>
<dbReference type="CDD" id="cd03257">
    <property type="entry name" value="ABC_NikE_OppD_transporters"/>
    <property type="match status" value="2"/>
</dbReference>
<evidence type="ECO:0000256" key="5">
    <source>
        <dbReference type="ARBA" id="ARBA00022475"/>
    </source>
</evidence>
<dbReference type="SMART" id="SM00382">
    <property type="entry name" value="AAA"/>
    <property type="match status" value="2"/>
</dbReference>
<dbReference type="GO" id="GO:0055085">
    <property type="term" value="P:transmembrane transport"/>
    <property type="evidence" value="ECO:0007669"/>
    <property type="project" value="UniProtKB-ARBA"/>
</dbReference>
<keyword evidence="7" id="KW-0677">Repeat</keyword>
<evidence type="ECO:0000256" key="9">
    <source>
        <dbReference type="ARBA" id="ARBA00022801"/>
    </source>
</evidence>
<dbReference type="NCBIfam" id="NF007739">
    <property type="entry name" value="PRK10419.1"/>
    <property type="match status" value="2"/>
</dbReference>
<evidence type="ECO:0000259" key="18">
    <source>
        <dbReference type="PROSITE" id="PS50893"/>
    </source>
</evidence>
<dbReference type="PANTHER" id="PTHR43776:SF15">
    <property type="entry name" value="GLUTATHIONE IMPORT ATP-BINDING PROTEIN GSIA"/>
    <property type="match status" value="1"/>
</dbReference>
<comment type="caution">
    <text evidence="19">The sequence shown here is derived from an EMBL/GenBank/DDBJ whole genome shotgun (WGS) entry which is preliminary data.</text>
</comment>
<name>A0A4R1KBM2_9GAMM</name>
<feature type="domain" description="ABC transporter" evidence="18">
    <location>
        <begin position="315"/>
        <end position="566"/>
    </location>
</feature>
<dbReference type="OrthoDB" id="9784450at2"/>
<evidence type="ECO:0000313" key="19">
    <source>
        <dbReference type="EMBL" id="TCK61487.1"/>
    </source>
</evidence>
<evidence type="ECO:0000256" key="16">
    <source>
        <dbReference type="ARBA" id="ARBA00041187"/>
    </source>
</evidence>
<comment type="subunit">
    <text evidence="3">The complex is composed of two ATP-binding proteins (GsiA), two transmembrane proteins (GsiC and GsiD) and a solute-binding protein (GsiB).</text>
</comment>
<evidence type="ECO:0000256" key="8">
    <source>
        <dbReference type="ARBA" id="ARBA00022741"/>
    </source>
</evidence>
<dbReference type="RefSeq" id="WP_131911347.1">
    <property type="nucleotide sequence ID" value="NZ_OU594967.1"/>
</dbReference>
<feature type="domain" description="ABC transporter" evidence="18">
    <location>
        <begin position="15"/>
        <end position="272"/>
    </location>
</feature>
<gene>
    <name evidence="19" type="ORF">EV690_0485</name>
</gene>
<comment type="function">
    <text evidence="13">Part of the ABC transporter complex GsiABCD involved in glutathione import. Responsible for energy coupling to the transport system.</text>
</comment>
<keyword evidence="11" id="KW-1278">Translocase</keyword>
<dbReference type="GO" id="GO:0015833">
    <property type="term" value="P:peptide transport"/>
    <property type="evidence" value="ECO:0007669"/>
    <property type="project" value="InterPro"/>
</dbReference>
<evidence type="ECO:0000256" key="17">
    <source>
        <dbReference type="ARBA" id="ARBA00047640"/>
    </source>
</evidence>
<dbReference type="Gene3D" id="3.40.50.300">
    <property type="entry name" value="P-loop containing nucleotide triphosphate hydrolases"/>
    <property type="match status" value="2"/>
</dbReference>
<evidence type="ECO:0000256" key="15">
    <source>
        <dbReference type="ARBA" id="ARBA00039050"/>
    </source>
</evidence>
<dbReference type="EC" id="7.4.2.10" evidence="15"/>
<keyword evidence="8" id="KW-0547">Nucleotide-binding</keyword>
<dbReference type="InterPro" id="IPR013563">
    <property type="entry name" value="Oligopep_ABC_C"/>
</dbReference>
<evidence type="ECO:0000256" key="11">
    <source>
        <dbReference type="ARBA" id="ARBA00022967"/>
    </source>
</evidence>
<evidence type="ECO:0000256" key="7">
    <source>
        <dbReference type="ARBA" id="ARBA00022737"/>
    </source>
</evidence>
<dbReference type="NCBIfam" id="TIGR01727">
    <property type="entry name" value="oligo_HPY"/>
    <property type="match status" value="1"/>
</dbReference>
<comment type="similarity">
    <text evidence="14">Belongs to the ABC transporter superfamily. Glutathione importer (TC 3.A.1.5.11) family.</text>
</comment>
<dbReference type="InterPro" id="IPR003593">
    <property type="entry name" value="AAA+_ATPase"/>
</dbReference>
<dbReference type="PROSITE" id="PS00211">
    <property type="entry name" value="ABC_TRANSPORTER_1"/>
    <property type="match status" value="2"/>
</dbReference>
<evidence type="ECO:0000256" key="12">
    <source>
        <dbReference type="ARBA" id="ARBA00023136"/>
    </source>
</evidence>
<dbReference type="EMBL" id="SMGD01000005">
    <property type="protein sequence ID" value="TCK61487.1"/>
    <property type="molecule type" value="Genomic_DNA"/>
</dbReference>
<dbReference type="InterPro" id="IPR017871">
    <property type="entry name" value="ABC_transporter-like_CS"/>
</dbReference>
<organism evidence="19 20">
    <name type="scientific">Celerinatantimonas diazotrophica</name>
    <dbReference type="NCBI Taxonomy" id="412034"/>
    <lineage>
        <taxon>Bacteria</taxon>
        <taxon>Pseudomonadati</taxon>
        <taxon>Pseudomonadota</taxon>
        <taxon>Gammaproteobacteria</taxon>
        <taxon>Celerinatantimonadaceae</taxon>
        <taxon>Celerinatantimonas</taxon>
    </lineage>
</organism>
<dbReference type="GO" id="GO:0005524">
    <property type="term" value="F:ATP binding"/>
    <property type="evidence" value="ECO:0007669"/>
    <property type="project" value="UniProtKB-KW"/>
</dbReference>
<protein>
    <recommendedName>
        <fullName evidence="16">Glutathione import ATP-binding protein GsiA</fullName>
        <ecNumber evidence="15">7.4.2.10</ecNumber>
    </recommendedName>
</protein>
<evidence type="ECO:0000256" key="2">
    <source>
        <dbReference type="ARBA" id="ARBA00004533"/>
    </source>
</evidence>
<keyword evidence="9" id="KW-0378">Hydrolase</keyword>
<evidence type="ECO:0000313" key="20">
    <source>
        <dbReference type="Proteomes" id="UP000295565"/>
    </source>
</evidence>